<accession>A0ABR0K122</accession>
<keyword evidence="3" id="KW-0158">Chromosome</keyword>
<evidence type="ECO:0000256" key="1">
    <source>
        <dbReference type="ARBA" id="ARBA00004123"/>
    </source>
</evidence>
<dbReference type="PANTHER" id="PTHR22980:SF5">
    <property type="entry name" value="CENP-T_HISTONE H4 HISTONE FOLD DOMAIN-CONTAINING PROTEIN"/>
    <property type="match status" value="1"/>
</dbReference>
<feature type="compositionally biased region" description="Acidic residues" evidence="5">
    <location>
        <begin position="190"/>
        <end position="200"/>
    </location>
</feature>
<dbReference type="Proteomes" id="UP001345013">
    <property type="component" value="Unassembled WGS sequence"/>
</dbReference>
<dbReference type="SUPFAM" id="SSF47113">
    <property type="entry name" value="Histone-fold"/>
    <property type="match status" value="1"/>
</dbReference>
<dbReference type="Gene3D" id="1.10.20.10">
    <property type="entry name" value="Histone, subunit A"/>
    <property type="match status" value="1"/>
</dbReference>
<reference evidence="7 8" key="1">
    <citation type="submission" date="2023-08" db="EMBL/GenBank/DDBJ databases">
        <title>Black Yeasts Isolated from many extreme environments.</title>
        <authorList>
            <person name="Coleine C."/>
            <person name="Stajich J.E."/>
            <person name="Selbmann L."/>
        </authorList>
    </citation>
    <scope>NUCLEOTIDE SEQUENCE [LARGE SCALE GENOMIC DNA]</scope>
    <source>
        <strain evidence="7 8">CCFEE 5885</strain>
    </source>
</reference>
<feature type="domain" description="CENP-T/Histone H4 histone fold" evidence="6">
    <location>
        <begin position="392"/>
        <end position="497"/>
    </location>
</feature>
<gene>
    <name evidence="7" type="ORF">LTR24_008073</name>
</gene>
<evidence type="ECO:0000256" key="2">
    <source>
        <dbReference type="ARBA" id="ARBA00004286"/>
    </source>
</evidence>
<comment type="caution">
    <text evidence="7">The sequence shown here is derived from an EMBL/GenBank/DDBJ whole genome shotgun (WGS) entry which is preliminary data.</text>
</comment>
<keyword evidence="4" id="KW-0539">Nucleus</keyword>
<evidence type="ECO:0000256" key="5">
    <source>
        <dbReference type="SAM" id="MobiDB-lite"/>
    </source>
</evidence>
<feature type="region of interest" description="Disordered" evidence="5">
    <location>
        <begin position="90"/>
        <end position="116"/>
    </location>
</feature>
<dbReference type="Pfam" id="PF15511">
    <property type="entry name" value="CENP-T_C"/>
    <property type="match status" value="1"/>
</dbReference>
<feature type="region of interest" description="Disordered" evidence="5">
    <location>
        <begin position="181"/>
        <end position="201"/>
    </location>
</feature>
<name>A0ABR0K122_9EURO</name>
<comment type="subcellular location">
    <subcellularLocation>
        <location evidence="2">Chromosome</location>
    </subcellularLocation>
    <subcellularLocation>
        <location evidence="1">Nucleus</location>
    </subcellularLocation>
</comment>
<evidence type="ECO:0000259" key="6">
    <source>
        <dbReference type="Pfam" id="PF15511"/>
    </source>
</evidence>
<feature type="region of interest" description="Disordered" evidence="5">
    <location>
        <begin position="15"/>
        <end position="36"/>
    </location>
</feature>
<sequence length="500" mass="56089">MESLTRTILSPISTRKRPAAEMDQLRTPSQRTAATPHALRTIQQRTGTRLRSARSVRQLDAVSIRLNSARGILRRLAKVTAPTTKRRVITPHSLPRDKENIAPQEHSDGEDDVKKPKINFNIEESIEEDDSEVLVAPTPSAVLDDTEDEDYQPTVTFLHVAEGLPTEETGNARQSRVSALAYSDPAVQEERDDADTEDGDSTYLTERGRRAISEEPTRMSRYSFGSIRMSEFGTELEIRRQSDRQQKSAALAADDDYGGGFDLEDNVQLGGETEDLRYLRQSSPQISAFAEEDSLELPPGGSDGFELNMRDEADNVNAHQRAASGEYLQLAEPIIPVNEEDSDGPEVDHEAQKLATALAVSANLSRRQTLLESVAASAKARPKKKLKMNQRGNLVPALPSSLIKRIVHESQEKAGKRKTSLGKDHMKALEQATEWFFEQVSEDLEAYSQHGRRKQRVSEDDVLLLMSRQRLLRNPDELHDMAKQWLPREMLNELDLPNRP</sequence>
<dbReference type="InterPro" id="IPR035425">
    <property type="entry name" value="CENP-T/H4_C"/>
</dbReference>
<evidence type="ECO:0000313" key="8">
    <source>
        <dbReference type="Proteomes" id="UP001345013"/>
    </source>
</evidence>
<evidence type="ECO:0000313" key="7">
    <source>
        <dbReference type="EMBL" id="KAK5081871.1"/>
    </source>
</evidence>
<dbReference type="InterPro" id="IPR009072">
    <property type="entry name" value="Histone-fold"/>
</dbReference>
<organism evidence="7 8">
    <name type="scientific">Lithohypha guttulata</name>
    <dbReference type="NCBI Taxonomy" id="1690604"/>
    <lineage>
        <taxon>Eukaryota</taxon>
        <taxon>Fungi</taxon>
        <taxon>Dikarya</taxon>
        <taxon>Ascomycota</taxon>
        <taxon>Pezizomycotina</taxon>
        <taxon>Eurotiomycetes</taxon>
        <taxon>Chaetothyriomycetidae</taxon>
        <taxon>Chaetothyriales</taxon>
        <taxon>Trichomeriaceae</taxon>
        <taxon>Lithohypha</taxon>
    </lineage>
</organism>
<dbReference type="PANTHER" id="PTHR22980">
    <property type="entry name" value="CORTISTATIN"/>
    <property type="match status" value="1"/>
</dbReference>
<protein>
    <recommendedName>
        <fullName evidence="6">CENP-T/Histone H4 histone fold domain-containing protein</fullName>
    </recommendedName>
</protein>
<dbReference type="CDD" id="cd22920">
    <property type="entry name" value="HFD_CENP-T"/>
    <property type="match status" value="1"/>
</dbReference>
<evidence type="ECO:0000256" key="3">
    <source>
        <dbReference type="ARBA" id="ARBA00022454"/>
    </source>
</evidence>
<evidence type="ECO:0000256" key="4">
    <source>
        <dbReference type="ARBA" id="ARBA00023242"/>
    </source>
</evidence>
<dbReference type="EMBL" id="JAVRRG010000132">
    <property type="protein sequence ID" value="KAK5081871.1"/>
    <property type="molecule type" value="Genomic_DNA"/>
</dbReference>
<keyword evidence="8" id="KW-1185">Reference proteome</keyword>
<proteinExistence type="predicted"/>